<dbReference type="EMBL" id="KN824279">
    <property type="protein sequence ID" value="KIM33057.1"/>
    <property type="molecule type" value="Genomic_DNA"/>
</dbReference>
<dbReference type="OrthoDB" id="3267683at2759"/>
<feature type="region of interest" description="Disordered" evidence="1">
    <location>
        <begin position="1"/>
        <end position="80"/>
    </location>
</feature>
<feature type="region of interest" description="Disordered" evidence="1">
    <location>
        <begin position="129"/>
        <end position="153"/>
    </location>
</feature>
<keyword evidence="3" id="KW-1185">Reference proteome</keyword>
<organism evidence="2 3">
    <name type="scientific">Serendipita vermifera MAFF 305830</name>
    <dbReference type="NCBI Taxonomy" id="933852"/>
    <lineage>
        <taxon>Eukaryota</taxon>
        <taxon>Fungi</taxon>
        <taxon>Dikarya</taxon>
        <taxon>Basidiomycota</taxon>
        <taxon>Agaricomycotina</taxon>
        <taxon>Agaricomycetes</taxon>
        <taxon>Sebacinales</taxon>
        <taxon>Serendipitaceae</taxon>
        <taxon>Serendipita</taxon>
    </lineage>
</organism>
<sequence>MPRLTYPDRPLAPRRMKNRQRLAQKDSQMTLSEEPMEVYHEDPEETMEYDFAPPLPPKLDTSYEPKPLPITPMDSPQEDYHVGGVPFKMVRAPTPPRMYNTKPSTSNRWKSAMGKILTLGKFNSNNNHVSKPRKHFTPPPLSPASSRQPSFYVPTRRDFKPHKSEVTLLTSGSSTEGGSYEEHDEDMITNIGLSRSSLVHPSPVSPAATPATRIGYQADYFEPISSVLQRANDTIMVPSPISPYSPVRRNMSTPAAPAATRHHTNTNNGITRQRRPSTPHYVYQSQQRPTPSPHPRPAPTPSPPPVWPAPGSPPLIVANPTPPPPSPPPAVIKRSVSTRTSEPPRPKLRTNASALTLPPLKTSMDGEKNKRVGPRILQAHLPSPIAPDPKKHVFTGPWINRRGDEWLGISAVPGEYRVKAAKEEKAFDPKYIAYPEELHHFQNPMGDVMDAKTLAMVSKAARL</sequence>
<reference evidence="2 3" key="1">
    <citation type="submission" date="2014-04" db="EMBL/GenBank/DDBJ databases">
        <authorList>
            <consortium name="DOE Joint Genome Institute"/>
            <person name="Kuo A."/>
            <person name="Zuccaro A."/>
            <person name="Kohler A."/>
            <person name="Nagy L.G."/>
            <person name="Floudas D."/>
            <person name="Copeland A."/>
            <person name="Barry K.W."/>
            <person name="Cichocki N."/>
            <person name="Veneault-Fourrey C."/>
            <person name="LaButti K."/>
            <person name="Lindquist E.A."/>
            <person name="Lipzen A."/>
            <person name="Lundell T."/>
            <person name="Morin E."/>
            <person name="Murat C."/>
            <person name="Sun H."/>
            <person name="Tunlid A."/>
            <person name="Henrissat B."/>
            <person name="Grigoriev I.V."/>
            <person name="Hibbett D.S."/>
            <person name="Martin F."/>
            <person name="Nordberg H.P."/>
            <person name="Cantor M.N."/>
            <person name="Hua S.X."/>
        </authorList>
    </citation>
    <scope>NUCLEOTIDE SEQUENCE [LARGE SCALE GENOMIC DNA]</scope>
    <source>
        <strain evidence="2 3">MAFF 305830</strain>
    </source>
</reference>
<proteinExistence type="predicted"/>
<evidence type="ECO:0000313" key="3">
    <source>
        <dbReference type="Proteomes" id="UP000054097"/>
    </source>
</evidence>
<feature type="compositionally biased region" description="Pro residues" evidence="1">
    <location>
        <begin position="290"/>
        <end position="313"/>
    </location>
</feature>
<dbReference type="Proteomes" id="UP000054097">
    <property type="component" value="Unassembled WGS sequence"/>
</dbReference>
<dbReference type="HOGENOM" id="CLU_590737_0_0_1"/>
<accession>A0A0C2XW10</accession>
<gene>
    <name evidence="2" type="ORF">M408DRAFT_326718</name>
</gene>
<feature type="compositionally biased region" description="Pro residues" evidence="1">
    <location>
        <begin position="320"/>
        <end position="330"/>
    </location>
</feature>
<feature type="region of interest" description="Disordered" evidence="1">
    <location>
        <begin position="242"/>
        <end position="350"/>
    </location>
</feature>
<feature type="compositionally biased region" description="Basic residues" evidence="1">
    <location>
        <begin position="12"/>
        <end position="22"/>
    </location>
</feature>
<evidence type="ECO:0000313" key="2">
    <source>
        <dbReference type="EMBL" id="KIM33057.1"/>
    </source>
</evidence>
<reference evidence="3" key="2">
    <citation type="submission" date="2015-01" db="EMBL/GenBank/DDBJ databases">
        <title>Evolutionary Origins and Diversification of the Mycorrhizal Mutualists.</title>
        <authorList>
            <consortium name="DOE Joint Genome Institute"/>
            <consortium name="Mycorrhizal Genomics Consortium"/>
            <person name="Kohler A."/>
            <person name="Kuo A."/>
            <person name="Nagy L.G."/>
            <person name="Floudas D."/>
            <person name="Copeland A."/>
            <person name="Barry K.W."/>
            <person name="Cichocki N."/>
            <person name="Veneault-Fourrey C."/>
            <person name="LaButti K."/>
            <person name="Lindquist E.A."/>
            <person name="Lipzen A."/>
            <person name="Lundell T."/>
            <person name="Morin E."/>
            <person name="Murat C."/>
            <person name="Riley R."/>
            <person name="Ohm R."/>
            <person name="Sun H."/>
            <person name="Tunlid A."/>
            <person name="Henrissat B."/>
            <person name="Grigoriev I.V."/>
            <person name="Hibbett D.S."/>
            <person name="Martin F."/>
        </authorList>
    </citation>
    <scope>NUCLEOTIDE SEQUENCE [LARGE SCALE GENOMIC DNA]</scope>
    <source>
        <strain evidence="3">MAFF 305830</strain>
    </source>
</reference>
<name>A0A0C2XW10_SERVB</name>
<evidence type="ECO:0000256" key="1">
    <source>
        <dbReference type="SAM" id="MobiDB-lite"/>
    </source>
</evidence>
<protein>
    <submittedName>
        <fullName evidence="2">Uncharacterized protein</fullName>
    </submittedName>
</protein>
<dbReference type="AlphaFoldDB" id="A0A0C2XW10"/>